<reference evidence="1" key="2">
    <citation type="submission" date="2021-10" db="EMBL/GenBank/DDBJ databases">
        <title>Phylogenomics reveals ancestral predisposition of the termite-cultivated fungus Termitomyces towards a domesticated lifestyle.</title>
        <authorList>
            <person name="Auxier B."/>
            <person name="Grum-Grzhimaylo A."/>
            <person name="Cardenas M.E."/>
            <person name="Lodge J.D."/>
            <person name="Laessoe T."/>
            <person name="Pedersen O."/>
            <person name="Smith M.E."/>
            <person name="Kuyper T.W."/>
            <person name="Franco-Molano E.A."/>
            <person name="Baroni T.J."/>
            <person name="Aanen D.K."/>
        </authorList>
    </citation>
    <scope>NUCLEOTIDE SEQUENCE</scope>
    <source>
        <strain evidence="1">D49</strain>
    </source>
</reference>
<accession>A0A9P7K480</accession>
<comment type="caution">
    <text evidence="1">The sequence shown here is derived from an EMBL/GenBank/DDBJ whole genome shotgun (WGS) entry which is preliminary data.</text>
</comment>
<proteinExistence type="predicted"/>
<name>A0A9P7K480_9AGAR</name>
<dbReference type="EMBL" id="JABCKI010006347">
    <property type="protein sequence ID" value="KAG5634591.1"/>
    <property type="molecule type" value="Genomic_DNA"/>
</dbReference>
<protein>
    <submittedName>
        <fullName evidence="1">Uncharacterized protein</fullName>
    </submittedName>
</protein>
<dbReference type="AlphaFoldDB" id="A0A9P7K480"/>
<evidence type="ECO:0000313" key="1">
    <source>
        <dbReference type="EMBL" id="KAG5634591.1"/>
    </source>
</evidence>
<sequence length="100" mass="11459">MYYCMFEYLLCSLYFSTLLTNLNTREFIRGQDEINTFSGIPGIATTVTTSRTRTTGDTLILRGMSQPKSSVPASDMFIKVQRERDVEMMDESDSYKQSKV</sequence>
<evidence type="ECO:0000313" key="2">
    <source>
        <dbReference type="Proteomes" id="UP000717328"/>
    </source>
</evidence>
<dbReference type="OrthoDB" id="3161836at2759"/>
<reference evidence="1" key="1">
    <citation type="submission" date="2021-02" db="EMBL/GenBank/DDBJ databases">
        <authorList>
            <person name="Nieuwenhuis M."/>
            <person name="Van De Peppel L.J.J."/>
        </authorList>
    </citation>
    <scope>NUCLEOTIDE SEQUENCE</scope>
    <source>
        <strain evidence="1">D49</strain>
    </source>
</reference>
<dbReference type="Proteomes" id="UP000717328">
    <property type="component" value="Unassembled WGS sequence"/>
</dbReference>
<organism evidence="1 2">
    <name type="scientific">Sphagnurus paluster</name>
    <dbReference type="NCBI Taxonomy" id="117069"/>
    <lineage>
        <taxon>Eukaryota</taxon>
        <taxon>Fungi</taxon>
        <taxon>Dikarya</taxon>
        <taxon>Basidiomycota</taxon>
        <taxon>Agaricomycotina</taxon>
        <taxon>Agaricomycetes</taxon>
        <taxon>Agaricomycetidae</taxon>
        <taxon>Agaricales</taxon>
        <taxon>Tricholomatineae</taxon>
        <taxon>Lyophyllaceae</taxon>
        <taxon>Sphagnurus</taxon>
    </lineage>
</organism>
<keyword evidence="2" id="KW-1185">Reference proteome</keyword>
<gene>
    <name evidence="1" type="ORF">H0H81_001450</name>
</gene>